<evidence type="ECO:0000256" key="1">
    <source>
        <dbReference type="SAM" id="MobiDB-lite"/>
    </source>
</evidence>
<gene>
    <name evidence="2" type="ORF">ABL78_2753</name>
</gene>
<feature type="region of interest" description="Disordered" evidence="1">
    <location>
        <begin position="806"/>
        <end position="912"/>
    </location>
</feature>
<dbReference type="EMBL" id="LJSK01000059">
    <property type="protein sequence ID" value="KPI88176.1"/>
    <property type="molecule type" value="Genomic_DNA"/>
</dbReference>
<organism evidence="2 3">
    <name type="scientific">Leptomonas seymouri</name>
    <dbReference type="NCBI Taxonomy" id="5684"/>
    <lineage>
        <taxon>Eukaryota</taxon>
        <taxon>Discoba</taxon>
        <taxon>Euglenozoa</taxon>
        <taxon>Kinetoplastea</taxon>
        <taxon>Metakinetoplastina</taxon>
        <taxon>Trypanosomatida</taxon>
        <taxon>Trypanosomatidae</taxon>
        <taxon>Leishmaniinae</taxon>
        <taxon>Leptomonas</taxon>
    </lineage>
</organism>
<proteinExistence type="predicted"/>
<feature type="region of interest" description="Disordered" evidence="1">
    <location>
        <begin position="177"/>
        <end position="221"/>
    </location>
</feature>
<feature type="region of interest" description="Disordered" evidence="1">
    <location>
        <begin position="506"/>
        <end position="541"/>
    </location>
</feature>
<feature type="compositionally biased region" description="Polar residues" evidence="1">
    <location>
        <begin position="835"/>
        <end position="848"/>
    </location>
</feature>
<feature type="region of interest" description="Disordered" evidence="1">
    <location>
        <begin position="1"/>
        <end position="73"/>
    </location>
</feature>
<dbReference type="OMA" id="ASCERHR"/>
<evidence type="ECO:0000313" key="3">
    <source>
        <dbReference type="Proteomes" id="UP000038009"/>
    </source>
</evidence>
<comment type="caution">
    <text evidence="2">The sequence shown here is derived from an EMBL/GenBank/DDBJ whole genome shotgun (WGS) entry which is preliminary data.</text>
</comment>
<dbReference type="VEuPathDB" id="TriTrypDB:Lsey_0059_0240"/>
<name>A0A0N0P6Y6_LEPSE</name>
<accession>A0A0N0P6Y6</accession>
<reference evidence="2 3" key="1">
    <citation type="journal article" date="2015" name="PLoS Pathog.">
        <title>Leptomonas seymouri: Adaptations to the Dixenous Life Cycle Analyzed by Genome Sequencing, Transcriptome Profiling and Co-infection with Leishmania donovani.</title>
        <authorList>
            <person name="Kraeva N."/>
            <person name="Butenko A."/>
            <person name="Hlavacova J."/>
            <person name="Kostygov A."/>
            <person name="Myskova J."/>
            <person name="Grybchuk D."/>
            <person name="Lestinova T."/>
            <person name="Votypka J."/>
            <person name="Volf P."/>
            <person name="Opperdoes F."/>
            <person name="Flegontov P."/>
            <person name="Lukes J."/>
            <person name="Yurchenko V."/>
        </authorList>
    </citation>
    <scope>NUCLEOTIDE SEQUENCE [LARGE SCALE GENOMIC DNA]</scope>
    <source>
        <strain evidence="2 3">ATCC 30220</strain>
    </source>
</reference>
<protein>
    <submittedName>
        <fullName evidence="2">Uncharacterized protein</fullName>
    </submittedName>
</protein>
<dbReference type="OrthoDB" id="262305at2759"/>
<dbReference type="Proteomes" id="UP000038009">
    <property type="component" value="Unassembled WGS sequence"/>
</dbReference>
<feature type="compositionally biased region" description="Low complexity" evidence="1">
    <location>
        <begin position="895"/>
        <end position="904"/>
    </location>
</feature>
<feature type="region of interest" description="Disordered" evidence="1">
    <location>
        <begin position="556"/>
        <end position="592"/>
    </location>
</feature>
<feature type="compositionally biased region" description="Low complexity" evidence="1">
    <location>
        <begin position="818"/>
        <end position="830"/>
    </location>
</feature>
<keyword evidence="3" id="KW-1185">Reference proteome</keyword>
<feature type="compositionally biased region" description="Low complexity" evidence="1">
    <location>
        <begin position="1"/>
        <end position="14"/>
    </location>
</feature>
<feature type="compositionally biased region" description="Polar residues" evidence="1">
    <location>
        <begin position="15"/>
        <end position="31"/>
    </location>
</feature>
<dbReference type="AlphaFoldDB" id="A0A0N0P6Y6"/>
<sequence>MSSPPSTHPSRTSHQLASNNAGAETACSASRKSSRRGDGEEDAPTAAHPGSSSFLKPSPPLDGWRHATGVSPAPPVQMLTGDYAGWGASLAPRGYTAACHGATQEALHTHSLTRPRDDTVAPAEVRPSHSSSSYPPPLPQVHSHRRKRLRTEQVSFTSLYKEVFIYLDAVAATQQDHQLEMTHSQGGAEEDVQAERERSRSSTHRTHHRTSAHSCSASTLSPPHFSPFSSPAFAFASAPGHTPTGASSVIGPGDVGGGPATPPTTALHMSVDAAVEDTLRVLRACWEYRGVPHDAFEPVRLLSPITVHLLTTYGHHTITNNGEYVVLRGGAEQLPWVGCLSGILESYVYGQHQQSRHLYNDDGYHCGAGGPADAAKAEATASPVQAYSHRTDCMISRVLLLNCHSFGWLDHVGSDEYERSHRRLYQAREALVSLLEDERYAALGWPAPCPLCSTAMAGGDASTSVLLGDTIVMEGGAPSLGLASTRNTFTAHYQYGRGIACCVPEQRRPASRKQSTPTNDQQRGSSRIGGGGDGPREEAAQSGLCAMHRLSVAEARRRGSPALSAQQSPNIYQVEEEGPPHRSSGNNGVSRMPHVPPPSACFHLSSSPFDVSHFPPVCCGTCRAAGVLGQAVLLGPTGPLIIQLQFEEREWLEAAAPLMGVAGGGMGGGLFDAPVSRGGLTLAETTAVCPAPLVNTTSLRSDPAGALAAVLYAQMQGYGTTGLAQTPCSTSTVGGSGSRSSVPAFSFPPPPLTTIPSGGTVSLAEFVEWLVRLLHAPPPSLVVEWHSCAPTPSVCGATPGEGCRGGYTESSGDRRTHSSSPGVDASSSAPLTPCGSPTTATQPRQPGPSSAAPVPHPAYANTAPAAHGAARNIQSSSASPTDPLCQHQPFRFLHSDNNNNSSGSPSPPLPLVPLGMSVHPRLPIVPQLLETYADVMKSLASTNTASLRAAAAAETSGPSTDVSRTFPSTLSTHHDLHSMLSRASMQVMEQDQVLLEWVLAIQDTLRPCEATAYFDGVERPLVLAKALEVVTEGERYVNASSVVTSLQFRPRLVGL</sequence>
<feature type="compositionally biased region" description="Low complexity" evidence="1">
    <location>
        <begin position="212"/>
        <end position="221"/>
    </location>
</feature>
<feature type="region of interest" description="Disordered" evidence="1">
    <location>
        <begin position="107"/>
        <end position="149"/>
    </location>
</feature>
<evidence type="ECO:0000313" key="2">
    <source>
        <dbReference type="EMBL" id="KPI88176.1"/>
    </source>
</evidence>
<feature type="compositionally biased region" description="Basic residues" evidence="1">
    <location>
        <begin position="201"/>
        <end position="211"/>
    </location>
</feature>
<feature type="region of interest" description="Disordered" evidence="1">
    <location>
        <begin position="241"/>
        <end position="264"/>
    </location>
</feature>